<evidence type="ECO:0000313" key="3">
    <source>
        <dbReference type="Proteomes" id="UP001597201"/>
    </source>
</evidence>
<accession>A0ABW3Y794</accession>
<dbReference type="PANTHER" id="PTHR37308:SF1">
    <property type="entry name" value="POLYPRENYL-PHOSPHATE TRANSPORTER"/>
    <property type="match status" value="1"/>
</dbReference>
<keyword evidence="1" id="KW-1133">Transmembrane helix</keyword>
<feature type="transmembrane region" description="Helical" evidence="1">
    <location>
        <begin position="292"/>
        <end position="309"/>
    </location>
</feature>
<feature type="transmembrane region" description="Helical" evidence="1">
    <location>
        <begin position="81"/>
        <end position="101"/>
    </location>
</feature>
<dbReference type="InterPro" id="IPR007163">
    <property type="entry name" value="VCA0040-like"/>
</dbReference>
<comment type="caution">
    <text evidence="2">The sequence shown here is derived from an EMBL/GenBank/DDBJ whole genome shotgun (WGS) entry which is preliminary data.</text>
</comment>
<name>A0ABW3Y794_9FLAO</name>
<dbReference type="RefSeq" id="WP_377179941.1">
    <property type="nucleotide sequence ID" value="NZ_JBHTMY010000003.1"/>
</dbReference>
<sequence length="318" mass="35157">MVIFGNSNDNLSMVRNLKNYLVITLKGIAMGAADVVPGVSGGTIAFVAGIYEELIDTISKINFGAIRILKKKGFIQAWKHINGNFLLALGIGIFISILSLAKVIKYLIENEAVLVWSFFFGLVLASVFYIGKQIQRWNLGLIIILLAGAIAAFYITKIPPQQTEITNIFIFFSGALAICAMILPGISGSFILLLLGAYKPVLDAIHDKNYNLLFFLGLGAVIGLLSFSKLLKWLFDHYERLTLAVLTGFIIGSLNKIWPWKKVLDYEMIDGKMKVLREESVSPFAFEGDNRLLLAIGLFLIGMGSIFLLEQLAKKKKV</sequence>
<feature type="transmembrane region" description="Helical" evidence="1">
    <location>
        <begin position="137"/>
        <end position="156"/>
    </location>
</feature>
<evidence type="ECO:0000256" key="1">
    <source>
        <dbReference type="SAM" id="Phobius"/>
    </source>
</evidence>
<keyword evidence="1" id="KW-0812">Transmembrane</keyword>
<feature type="transmembrane region" description="Helical" evidence="1">
    <location>
        <begin position="168"/>
        <end position="198"/>
    </location>
</feature>
<keyword evidence="1" id="KW-0472">Membrane</keyword>
<reference evidence="3" key="1">
    <citation type="journal article" date="2019" name="Int. J. Syst. Evol. Microbiol.">
        <title>The Global Catalogue of Microorganisms (GCM) 10K type strain sequencing project: providing services to taxonomists for standard genome sequencing and annotation.</title>
        <authorList>
            <consortium name="The Broad Institute Genomics Platform"/>
            <consortium name="The Broad Institute Genome Sequencing Center for Infectious Disease"/>
            <person name="Wu L."/>
            <person name="Ma J."/>
        </authorList>
    </citation>
    <scope>NUCLEOTIDE SEQUENCE [LARGE SCALE GENOMIC DNA]</scope>
    <source>
        <strain evidence="3">CCUG 61485</strain>
    </source>
</reference>
<evidence type="ECO:0000313" key="2">
    <source>
        <dbReference type="EMBL" id="MFD1316705.1"/>
    </source>
</evidence>
<proteinExistence type="predicted"/>
<organism evidence="2 3">
    <name type="scientific">Namhaeicola litoreus</name>
    <dbReference type="NCBI Taxonomy" id="1052145"/>
    <lineage>
        <taxon>Bacteria</taxon>
        <taxon>Pseudomonadati</taxon>
        <taxon>Bacteroidota</taxon>
        <taxon>Flavobacteriia</taxon>
        <taxon>Flavobacteriales</taxon>
        <taxon>Flavobacteriaceae</taxon>
        <taxon>Namhaeicola</taxon>
    </lineage>
</organism>
<dbReference type="EMBL" id="JBHTMY010000003">
    <property type="protein sequence ID" value="MFD1316705.1"/>
    <property type="molecule type" value="Genomic_DNA"/>
</dbReference>
<protein>
    <submittedName>
        <fullName evidence="2">DUF368 domain-containing protein</fullName>
    </submittedName>
</protein>
<dbReference type="PANTHER" id="PTHR37308">
    <property type="entry name" value="INTEGRAL MEMBRANE PROTEIN"/>
    <property type="match status" value="1"/>
</dbReference>
<feature type="transmembrane region" description="Helical" evidence="1">
    <location>
        <begin position="113"/>
        <end position="131"/>
    </location>
</feature>
<gene>
    <name evidence="2" type="ORF">ACFQ39_13855</name>
</gene>
<dbReference type="Pfam" id="PF04018">
    <property type="entry name" value="VCA0040-like"/>
    <property type="match status" value="1"/>
</dbReference>
<feature type="transmembrane region" description="Helical" evidence="1">
    <location>
        <begin position="210"/>
        <end position="228"/>
    </location>
</feature>
<dbReference type="Proteomes" id="UP001597201">
    <property type="component" value="Unassembled WGS sequence"/>
</dbReference>
<keyword evidence="3" id="KW-1185">Reference proteome</keyword>